<sequence length="70" mass="7230">MTGFKTSKFSHSAAQYVDGVKGLALPNFARSWLGLHLATMGLVRLILIAPASMTDGLTGSAVCPSLPPSA</sequence>
<dbReference type="Proteomes" id="UP000054683">
    <property type="component" value="Unassembled WGS sequence"/>
</dbReference>
<evidence type="ECO:0000313" key="2">
    <source>
        <dbReference type="Proteomes" id="UP000054683"/>
    </source>
</evidence>
<proteinExistence type="predicted"/>
<dbReference type="EMBL" id="FCOK02000029">
    <property type="protein sequence ID" value="SAL42214.1"/>
    <property type="molecule type" value="Genomic_DNA"/>
</dbReference>
<reference evidence="1 2" key="1">
    <citation type="submission" date="2016-01" db="EMBL/GenBank/DDBJ databases">
        <authorList>
            <person name="Oliw E.H."/>
        </authorList>
    </citation>
    <scope>NUCLEOTIDE SEQUENCE [LARGE SCALE GENOMIC DNA]</scope>
    <source>
        <strain evidence="1">LMG 27134</strain>
    </source>
</reference>
<accession>A0A158HCU6</accession>
<dbReference type="AlphaFoldDB" id="A0A158HCU6"/>
<name>A0A158HCU6_9BURK</name>
<organism evidence="1 2">
    <name type="scientific">Caballeronia udeis</name>
    <dbReference type="NCBI Taxonomy" id="1232866"/>
    <lineage>
        <taxon>Bacteria</taxon>
        <taxon>Pseudomonadati</taxon>
        <taxon>Pseudomonadota</taxon>
        <taxon>Betaproteobacteria</taxon>
        <taxon>Burkholderiales</taxon>
        <taxon>Burkholderiaceae</taxon>
        <taxon>Caballeronia</taxon>
    </lineage>
</organism>
<gene>
    <name evidence="1" type="ORF">AWB69_04262</name>
</gene>
<dbReference type="RefSeq" id="WP_062088145.1">
    <property type="nucleotide sequence ID" value="NZ_FCOK02000029.1"/>
</dbReference>
<protein>
    <submittedName>
        <fullName evidence="1">Uncharacterized protein</fullName>
    </submittedName>
</protein>
<evidence type="ECO:0000313" key="1">
    <source>
        <dbReference type="EMBL" id="SAL42214.1"/>
    </source>
</evidence>